<name>A0A0D2K5P0_9EURO</name>
<dbReference type="GeneID" id="27711511"/>
<proteinExistence type="inferred from homology"/>
<dbReference type="EMBL" id="KN848071">
    <property type="protein sequence ID" value="KIX98464.1"/>
    <property type="molecule type" value="Genomic_DNA"/>
</dbReference>
<dbReference type="PANTHER" id="PTHR44051">
    <property type="entry name" value="GLUTATHIONE S-TRANSFERASE-RELATED"/>
    <property type="match status" value="1"/>
</dbReference>
<protein>
    <recommendedName>
        <fullName evidence="2">GST N-terminal domain-containing protein</fullName>
    </recommendedName>
</protein>
<comment type="similarity">
    <text evidence="1">Belongs to the GST superfamily.</text>
</comment>
<evidence type="ECO:0000256" key="1">
    <source>
        <dbReference type="ARBA" id="ARBA00007409"/>
    </source>
</evidence>
<dbReference type="OrthoDB" id="412788at2759"/>
<reference evidence="3 4" key="1">
    <citation type="submission" date="2015-01" db="EMBL/GenBank/DDBJ databases">
        <title>The Genome Sequence of Fonsecaea multimorphosa CBS 102226.</title>
        <authorList>
            <consortium name="The Broad Institute Genomics Platform"/>
            <person name="Cuomo C."/>
            <person name="de Hoog S."/>
            <person name="Gorbushina A."/>
            <person name="Stielow B."/>
            <person name="Teixiera M."/>
            <person name="Abouelleil A."/>
            <person name="Chapman S.B."/>
            <person name="Priest M."/>
            <person name="Young S.K."/>
            <person name="Wortman J."/>
            <person name="Nusbaum C."/>
            <person name="Birren B."/>
        </authorList>
    </citation>
    <scope>NUCLEOTIDE SEQUENCE [LARGE SCALE GENOMIC DNA]</scope>
    <source>
        <strain evidence="3 4">CBS 102226</strain>
    </source>
</reference>
<feature type="domain" description="GST N-terminal" evidence="2">
    <location>
        <begin position="17"/>
        <end position="110"/>
    </location>
</feature>
<dbReference type="Gene3D" id="3.40.30.10">
    <property type="entry name" value="Glutaredoxin"/>
    <property type="match status" value="1"/>
</dbReference>
<dbReference type="AlphaFoldDB" id="A0A0D2K5P0"/>
<dbReference type="InterPro" id="IPR004045">
    <property type="entry name" value="Glutathione_S-Trfase_N"/>
</dbReference>
<dbReference type="RefSeq" id="XP_016632587.1">
    <property type="nucleotide sequence ID" value="XM_016776268.1"/>
</dbReference>
<dbReference type="SUPFAM" id="SSF52833">
    <property type="entry name" value="Thioredoxin-like"/>
    <property type="match status" value="1"/>
</dbReference>
<dbReference type="VEuPathDB" id="FungiDB:Z520_05765"/>
<evidence type="ECO:0000313" key="3">
    <source>
        <dbReference type="EMBL" id="KIX98464.1"/>
    </source>
</evidence>
<dbReference type="PANTHER" id="PTHR44051:SF8">
    <property type="entry name" value="GLUTATHIONE S-TRANSFERASE GSTA"/>
    <property type="match status" value="1"/>
</dbReference>
<organism evidence="3 4">
    <name type="scientific">Fonsecaea multimorphosa CBS 102226</name>
    <dbReference type="NCBI Taxonomy" id="1442371"/>
    <lineage>
        <taxon>Eukaryota</taxon>
        <taxon>Fungi</taxon>
        <taxon>Dikarya</taxon>
        <taxon>Ascomycota</taxon>
        <taxon>Pezizomycotina</taxon>
        <taxon>Eurotiomycetes</taxon>
        <taxon>Chaetothyriomycetidae</taxon>
        <taxon>Chaetothyriales</taxon>
        <taxon>Herpotrichiellaceae</taxon>
        <taxon>Fonsecaea</taxon>
    </lineage>
</organism>
<dbReference type="Proteomes" id="UP000053411">
    <property type="component" value="Unassembled WGS sequence"/>
</dbReference>
<dbReference type="PROSITE" id="PS50404">
    <property type="entry name" value="GST_NTER"/>
    <property type="match status" value="1"/>
</dbReference>
<evidence type="ECO:0000313" key="4">
    <source>
        <dbReference type="Proteomes" id="UP000053411"/>
    </source>
</evidence>
<gene>
    <name evidence="3" type="ORF">Z520_05765</name>
</gene>
<dbReference type="STRING" id="1442371.A0A0D2K5P0"/>
<evidence type="ECO:0000259" key="2">
    <source>
        <dbReference type="PROSITE" id="PS50404"/>
    </source>
</evidence>
<keyword evidence="4" id="KW-1185">Reference proteome</keyword>
<dbReference type="InterPro" id="IPR036249">
    <property type="entry name" value="Thioredoxin-like_sf"/>
</dbReference>
<accession>A0A0D2K5P0</accession>
<dbReference type="CDD" id="cd00570">
    <property type="entry name" value="GST_N_family"/>
    <property type="match status" value="1"/>
</dbReference>
<sequence length="281" mass="32000">MGSIDMSPALGNQQPPPPYDLYHNPFSICALQVRLCILFGKLAGLEAPGIEFIEHEIDIYNSGQLQEFYLCQVNPRGQVPALVNKAVLPEPIADSMEITYYLFELYPSLCPPQHAATIRKLIQELHGISFLALAFFKPRHQAYIKNITSYIDERLARADISVEYRNALEWKHNYDTSQQQPQVDDESCRQANEDSRKYLEKVEAVRVQHATEGSLWLFGGEHPTALDAHVAVFVARLQETEHEDLIPEGVNQWAKPVMALPEWETLLKGKPTHYSVNNRTF</sequence>